<dbReference type="CDD" id="cd09888">
    <property type="entry name" value="NGN_Euk"/>
    <property type="match status" value="1"/>
</dbReference>
<dbReference type="InterPro" id="IPR005824">
    <property type="entry name" value="KOW"/>
</dbReference>
<feature type="domain" description="KOW" evidence="9">
    <location>
        <begin position="429"/>
        <end position="456"/>
    </location>
</feature>
<dbReference type="CDD" id="cd06082">
    <property type="entry name" value="KOW_Spt5_2"/>
    <property type="match status" value="1"/>
</dbReference>
<keyword evidence="6" id="KW-0539">Nucleus</keyword>
<dbReference type="InterPro" id="IPR041976">
    <property type="entry name" value="KOW_Spt5_3"/>
</dbReference>
<feature type="domain" description="NusG-like N-terminal" evidence="8">
    <location>
        <begin position="189"/>
        <end position="275"/>
    </location>
</feature>
<comment type="similarity">
    <text evidence="2">Belongs to the SPT5 family.</text>
</comment>
<dbReference type="SMART" id="SM00738">
    <property type="entry name" value="NGN"/>
    <property type="match status" value="1"/>
</dbReference>
<dbReference type="InterPro" id="IPR041973">
    <property type="entry name" value="KOW_Spt5_1"/>
</dbReference>
<dbReference type="Pfam" id="PF11942">
    <property type="entry name" value="Spt5_N"/>
    <property type="match status" value="1"/>
</dbReference>
<dbReference type="InterPro" id="IPR041978">
    <property type="entry name" value="KOW_Spt5_5"/>
</dbReference>
<feature type="compositionally biased region" description="Acidic residues" evidence="7">
    <location>
        <begin position="103"/>
        <end position="113"/>
    </location>
</feature>
<dbReference type="InterPro" id="IPR005100">
    <property type="entry name" value="NGN-domain"/>
</dbReference>
<evidence type="ECO:0000256" key="6">
    <source>
        <dbReference type="ARBA" id="ARBA00023242"/>
    </source>
</evidence>
<dbReference type="PANTHER" id="PTHR11125">
    <property type="entry name" value="SUPPRESSOR OF TY 5"/>
    <property type="match status" value="1"/>
</dbReference>
<dbReference type="AlphaFoldDB" id="A0AA41UWS9"/>
<keyword evidence="5" id="KW-0804">Transcription</keyword>
<dbReference type="Gene3D" id="2.30.30.30">
    <property type="match status" value="3"/>
</dbReference>
<evidence type="ECO:0000259" key="8">
    <source>
        <dbReference type="SMART" id="SM00738"/>
    </source>
</evidence>
<comment type="subcellular location">
    <subcellularLocation>
        <location evidence="1">Nucleus</location>
    </subcellularLocation>
</comment>
<dbReference type="Gene3D" id="3.30.70.940">
    <property type="entry name" value="NusG, N-terminal domain"/>
    <property type="match status" value="1"/>
</dbReference>
<feature type="region of interest" description="Disordered" evidence="7">
    <location>
        <begin position="668"/>
        <end position="708"/>
    </location>
</feature>
<dbReference type="GO" id="GO:0006368">
    <property type="term" value="P:transcription elongation by RNA polymerase II"/>
    <property type="evidence" value="ECO:0007669"/>
    <property type="project" value="TreeGrafter"/>
</dbReference>
<accession>A0AA41UWS9</accession>
<dbReference type="GO" id="GO:0003729">
    <property type="term" value="F:mRNA binding"/>
    <property type="evidence" value="ECO:0007669"/>
    <property type="project" value="TreeGrafter"/>
</dbReference>
<name>A0AA41UWS9_PAPNU</name>
<sequence length="843" mass="93780">MARNKTLVQSHDEDQEDFSEEELHGSKTMAARSGRSHGGGGDSSRKRRRSIFIDDVAEEADDDSEEEEEEDDYDEQDYYGKSKKKRRHNSAKAFIDDQATVATDEEESTEGELGDEPFIVSNEEIVPDDGVDGRMGHGHRPQLFDDKEIDIEEFEKRIYQRYNNLHEEEIDEAEIDDVEQQSLLPSVTDPKLWTVKCAVGREREAALCLMQKCIDRAPGMNICSAIALDYLQNYIYVEADKESHVREACKGLRMLDTRIIRLVPIKEMTAVVSPKGKATDIVKDMWVRMKVGIYKGDIAKAVSEPDMRRRVMVKLIPRVDLQAVADKLQGNKVSKRSFVPSPHLINLDAARNLNIPVVSRRNGKTGISFDVVDGNTYSDGYLYKTVSIKSIDYGNIKPTFDELQRFREPGHGDGCSALSASLENSRQCPFRKGDAVIVVEGDLKTLTGRVERVEDYNLHIKPESKDLHTTVAVNAKYVCKYFKVGGHVKVVSGAHEGSAGTVIKVDGHKLILISDATREDICVFAEHVVDSSEVTSGATTRIGDYELHDLVMLADMSFGVIIRLERESLQVLKGDPDRPEVALVKLRDIKYKIDQRRCTAQDRNNSTVSVKDVVKILKGPCQGKQGPVEHIHKGTLFIKDRHHKEHSGFICVKAQSCIVMGGSNSKLVSPPSKCATSRHTAYIPPSPRRYSRGPQSDSGGRHGGVRLRGSNSFVGSTIKIRVGPYKGCRGRVVSFNGQLVQVELESQMQTITVKREEISADAFSETTRQSIGSETPMHRPQTPLHPCMTPMRDQGGQTPLHIGMRTPMRHQAWNPCAVATPARGTSPAPTYNSPALTTGSGWD</sequence>
<evidence type="ECO:0000256" key="2">
    <source>
        <dbReference type="ARBA" id="ARBA00006956"/>
    </source>
</evidence>
<feature type="compositionally biased region" description="Polar residues" evidence="7">
    <location>
        <begin position="827"/>
        <end position="843"/>
    </location>
</feature>
<feature type="domain" description="KOW" evidence="9">
    <location>
        <begin position="607"/>
        <end position="634"/>
    </location>
</feature>
<dbReference type="InterPro" id="IPR041975">
    <property type="entry name" value="KOW_Spt5_2"/>
</dbReference>
<gene>
    <name evidence="10" type="ORF">MKW94_025771</name>
</gene>
<feature type="region of interest" description="Disordered" evidence="7">
    <location>
        <begin position="1"/>
        <end position="113"/>
    </location>
</feature>
<dbReference type="CDD" id="cd06081">
    <property type="entry name" value="KOW_Spt5_1"/>
    <property type="match status" value="1"/>
</dbReference>
<dbReference type="InterPro" id="IPR036735">
    <property type="entry name" value="NGN_dom_sf"/>
</dbReference>
<dbReference type="EMBL" id="JAJJMA010013764">
    <property type="protein sequence ID" value="MCL7022682.1"/>
    <property type="molecule type" value="Genomic_DNA"/>
</dbReference>
<dbReference type="InterPro" id="IPR039385">
    <property type="entry name" value="NGN_Euk"/>
</dbReference>
<dbReference type="InterPro" id="IPR014722">
    <property type="entry name" value="Rib_uL2_dom2"/>
</dbReference>
<dbReference type="CDD" id="cd06083">
    <property type="entry name" value="KOW_Spt5_3"/>
    <property type="match status" value="1"/>
</dbReference>
<evidence type="ECO:0000256" key="3">
    <source>
        <dbReference type="ARBA" id="ARBA00020181"/>
    </source>
</evidence>
<dbReference type="InterPro" id="IPR041977">
    <property type="entry name" value="KOW_Spt5_4"/>
</dbReference>
<evidence type="ECO:0000256" key="5">
    <source>
        <dbReference type="ARBA" id="ARBA00023163"/>
    </source>
</evidence>
<evidence type="ECO:0000313" key="11">
    <source>
        <dbReference type="Proteomes" id="UP001177140"/>
    </source>
</evidence>
<feature type="compositionally biased region" description="Acidic residues" evidence="7">
    <location>
        <begin position="55"/>
        <end position="77"/>
    </location>
</feature>
<evidence type="ECO:0000256" key="4">
    <source>
        <dbReference type="ARBA" id="ARBA00021370"/>
    </source>
</evidence>
<dbReference type="InterPro" id="IPR039659">
    <property type="entry name" value="SPT5"/>
</dbReference>
<dbReference type="SMART" id="SM00739">
    <property type="entry name" value="KOW"/>
    <property type="match status" value="4"/>
</dbReference>
<protein>
    <recommendedName>
        <fullName evidence="3">Transcription elongation factor SPT5</fullName>
    </recommendedName>
    <alternativeName>
        <fullName evidence="4">Transcription elongation factor spt5</fullName>
    </alternativeName>
</protein>
<dbReference type="Pfam" id="PF23042">
    <property type="entry name" value="KOW1_SPT5"/>
    <property type="match status" value="1"/>
</dbReference>
<keyword evidence="11" id="KW-1185">Reference proteome</keyword>
<dbReference type="Pfam" id="PF03439">
    <property type="entry name" value="Spt5-NGN"/>
    <property type="match status" value="1"/>
</dbReference>
<evidence type="ECO:0000259" key="9">
    <source>
        <dbReference type="SMART" id="SM00739"/>
    </source>
</evidence>
<feature type="domain" description="KOW" evidence="9">
    <location>
        <begin position="481"/>
        <end position="508"/>
    </location>
</feature>
<dbReference type="PANTHER" id="PTHR11125:SF7">
    <property type="entry name" value="TRANSCRIPTION ELONGATION FACTOR SPT5"/>
    <property type="match status" value="1"/>
</dbReference>
<reference evidence="10" key="1">
    <citation type="submission" date="2022-03" db="EMBL/GenBank/DDBJ databases">
        <title>A functionally conserved STORR gene fusion in Papaver species that diverged 16.8 million years ago.</title>
        <authorList>
            <person name="Catania T."/>
        </authorList>
    </citation>
    <scope>NUCLEOTIDE SEQUENCE</scope>
    <source>
        <strain evidence="10">S-191538</strain>
    </source>
</reference>
<dbReference type="Pfam" id="PF23291">
    <property type="entry name" value="KOW4_SPT5"/>
    <property type="match status" value="1"/>
</dbReference>
<dbReference type="Proteomes" id="UP001177140">
    <property type="component" value="Unassembled WGS sequence"/>
</dbReference>
<dbReference type="SUPFAM" id="SSF50104">
    <property type="entry name" value="Translation proteins SH3-like domain"/>
    <property type="match status" value="2"/>
</dbReference>
<dbReference type="Pfam" id="PF23037">
    <property type="entry name" value="KOWx_SPT5"/>
    <property type="match status" value="1"/>
</dbReference>
<feature type="region of interest" description="Disordered" evidence="7">
    <location>
        <begin position="822"/>
        <end position="843"/>
    </location>
</feature>
<dbReference type="GO" id="GO:0006357">
    <property type="term" value="P:regulation of transcription by RNA polymerase II"/>
    <property type="evidence" value="ECO:0007669"/>
    <property type="project" value="InterPro"/>
</dbReference>
<dbReference type="CDD" id="cd06084">
    <property type="entry name" value="KOW_Spt5_4"/>
    <property type="match status" value="1"/>
</dbReference>
<feature type="compositionally biased region" description="Basic residues" evidence="7">
    <location>
        <begin position="81"/>
        <end position="90"/>
    </location>
</feature>
<evidence type="ECO:0000256" key="1">
    <source>
        <dbReference type="ARBA" id="ARBA00004123"/>
    </source>
</evidence>
<dbReference type="InterPro" id="IPR008991">
    <property type="entry name" value="Translation_prot_SH3-like_sf"/>
</dbReference>
<proteinExistence type="inferred from homology"/>
<evidence type="ECO:0000313" key="10">
    <source>
        <dbReference type="EMBL" id="MCL7022682.1"/>
    </source>
</evidence>
<evidence type="ECO:0000256" key="7">
    <source>
        <dbReference type="SAM" id="MobiDB-lite"/>
    </source>
</evidence>
<organism evidence="10 11">
    <name type="scientific">Papaver nudicaule</name>
    <name type="common">Iceland poppy</name>
    <dbReference type="NCBI Taxonomy" id="74823"/>
    <lineage>
        <taxon>Eukaryota</taxon>
        <taxon>Viridiplantae</taxon>
        <taxon>Streptophyta</taxon>
        <taxon>Embryophyta</taxon>
        <taxon>Tracheophyta</taxon>
        <taxon>Spermatophyta</taxon>
        <taxon>Magnoliopsida</taxon>
        <taxon>Ranunculales</taxon>
        <taxon>Papaveraceae</taxon>
        <taxon>Papaveroideae</taxon>
        <taxon>Papaver</taxon>
    </lineage>
</organism>
<dbReference type="InterPro" id="IPR006645">
    <property type="entry name" value="NGN-like_dom"/>
</dbReference>
<feature type="region of interest" description="Disordered" evidence="7">
    <location>
        <begin position="765"/>
        <end position="784"/>
    </location>
</feature>
<dbReference type="GO" id="GO:0032044">
    <property type="term" value="C:DSIF complex"/>
    <property type="evidence" value="ECO:0007669"/>
    <property type="project" value="TreeGrafter"/>
</dbReference>
<comment type="caution">
    <text evidence="10">The sequence shown here is derived from an EMBL/GenBank/DDBJ whole genome shotgun (WGS) entry which is preliminary data.</text>
</comment>
<dbReference type="Pfam" id="PF23284">
    <property type="entry name" value="KOW2_Spt5"/>
    <property type="match status" value="1"/>
</dbReference>
<dbReference type="GO" id="GO:0032784">
    <property type="term" value="P:regulation of DNA-templated transcription elongation"/>
    <property type="evidence" value="ECO:0007669"/>
    <property type="project" value="InterPro"/>
</dbReference>
<dbReference type="Pfam" id="PF23290">
    <property type="entry name" value="KOW5_SPT5"/>
    <property type="match status" value="1"/>
</dbReference>
<dbReference type="InterPro" id="IPR022581">
    <property type="entry name" value="Spt5_N"/>
</dbReference>
<dbReference type="InterPro" id="IPR057936">
    <property type="entry name" value="KOWx_Spt5"/>
</dbReference>
<dbReference type="FunFam" id="3.30.70.940:FF:000005">
    <property type="entry name" value="Transcription elongation factor SPT5"/>
    <property type="match status" value="1"/>
</dbReference>
<feature type="domain" description="KOW" evidence="9">
    <location>
        <begin position="711"/>
        <end position="738"/>
    </location>
</feature>